<evidence type="ECO:0000256" key="2">
    <source>
        <dbReference type="ARBA" id="ARBA00022857"/>
    </source>
</evidence>
<sequence>MPQLIWLVTATTSGLGAELVRELVARGEKVIATGRKANERLSHLKSDDVAIIDLDVSAPAAEIEAQVKKAWDVWGRIDVLMNNAGIAAFKNIEEADDAFLQNIFNVNLFGNLRVTQSILPYFRAQKSGTIAFTGAGLSWAPMPFFTPYSASKAALNIFVEGLAKEVKQFNINCIMFEPGGFESNLGAPREESSEGPEPAIAEYKPLFYEVMGAFVNEIVPAKPGDVQKISTRIVDGVKGEGLFAGRPKPIRVILGSDSLGAVQQKVQEQGKLAEEWKDVSLSTDLDGHDHQPSQAMLAYMSILK</sequence>
<dbReference type="Pfam" id="PF00106">
    <property type="entry name" value="adh_short"/>
    <property type="match status" value="1"/>
</dbReference>
<evidence type="ECO:0000256" key="4">
    <source>
        <dbReference type="RuleBase" id="RU000363"/>
    </source>
</evidence>
<gene>
    <name evidence="5" type="ORF">CSOJ01_13677</name>
</gene>
<accession>A0A8H6ISG1</accession>
<name>A0A8H6ISG1_9PEZI</name>
<dbReference type="InterPro" id="IPR020904">
    <property type="entry name" value="Sc_DH/Rdtase_CS"/>
</dbReference>
<evidence type="ECO:0000313" key="6">
    <source>
        <dbReference type="Proteomes" id="UP000652219"/>
    </source>
</evidence>
<organism evidence="5 6">
    <name type="scientific">Colletotrichum sojae</name>
    <dbReference type="NCBI Taxonomy" id="2175907"/>
    <lineage>
        <taxon>Eukaryota</taxon>
        <taxon>Fungi</taxon>
        <taxon>Dikarya</taxon>
        <taxon>Ascomycota</taxon>
        <taxon>Pezizomycotina</taxon>
        <taxon>Sordariomycetes</taxon>
        <taxon>Hypocreomycetidae</taxon>
        <taxon>Glomerellales</taxon>
        <taxon>Glomerellaceae</taxon>
        <taxon>Colletotrichum</taxon>
        <taxon>Colletotrichum orchidearum species complex</taxon>
    </lineage>
</organism>
<dbReference type="InterPro" id="IPR051911">
    <property type="entry name" value="SDR_oxidoreductase"/>
</dbReference>
<dbReference type="PRINTS" id="PR00080">
    <property type="entry name" value="SDRFAMILY"/>
</dbReference>
<dbReference type="Gene3D" id="3.40.50.720">
    <property type="entry name" value="NAD(P)-binding Rossmann-like Domain"/>
    <property type="match status" value="1"/>
</dbReference>
<dbReference type="InterPro" id="IPR002347">
    <property type="entry name" value="SDR_fam"/>
</dbReference>
<dbReference type="CDD" id="cd05374">
    <property type="entry name" value="17beta-HSD-like_SDR_c"/>
    <property type="match status" value="1"/>
</dbReference>
<dbReference type="SUPFAM" id="SSF51735">
    <property type="entry name" value="NAD(P)-binding Rossmann-fold domains"/>
    <property type="match status" value="1"/>
</dbReference>
<keyword evidence="2" id="KW-0521">NADP</keyword>
<comment type="caution">
    <text evidence="5">The sequence shown here is derived from an EMBL/GenBank/DDBJ whole genome shotgun (WGS) entry which is preliminary data.</text>
</comment>
<comment type="similarity">
    <text evidence="1 4">Belongs to the short-chain dehydrogenases/reductases (SDR) family.</text>
</comment>
<dbReference type="Proteomes" id="UP000652219">
    <property type="component" value="Unassembled WGS sequence"/>
</dbReference>
<dbReference type="PRINTS" id="PR00081">
    <property type="entry name" value="GDHRDH"/>
</dbReference>
<reference evidence="5 6" key="1">
    <citation type="journal article" date="2020" name="Phytopathology">
        <title>Genome Sequence Resources of Colletotrichum truncatum, C. plurivorum, C. musicola, and C. sojae: Four Species Pathogenic to Soybean (Glycine max).</title>
        <authorList>
            <person name="Rogerio F."/>
            <person name="Boufleur T.R."/>
            <person name="Ciampi-Guillardi M."/>
            <person name="Sukno S.A."/>
            <person name="Thon M.R."/>
            <person name="Massola Junior N.S."/>
            <person name="Baroncelli R."/>
        </authorList>
    </citation>
    <scope>NUCLEOTIDE SEQUENCE [LARGE SCALE GENOMIC DNA]</scope>
    <source>
        <strain evidence="5 6">LFN0009</strain>
    </source>
</reference>
<dbReference type="PANTHER" id="PTHR43976:SF16">
    <property type="entry name" value="SHORT-CHAIN DEHYDROGENASE_REDUCTASE FAMILY PROTEIN"/>
    <property type="match status" value="1"/>
</dbReference>
<dbReference type="AlphaFoldDB" id="A0A8H6ISG1"/>
<evidence type="ECO:0008006" key="7">
    <source>
        <dbReference type="Google" id="ProtNLM"/>
    </source>
</evidence>
<dbReference type="PROSITE" id="PS00061">
    <property type="entry name" value="ADH_SHORT"/>
    <property type="match status" value="1"/>
</dbReference>
<evidence type="ECO:0000256" key="1">
    <source>
        <dbReference type="ARBA" id="ARBA00006484"/>
    </source>
</evidence>
<evidence type="ECO:0000256" key="3">
    <source>
        <dbReference type="ARBA" id="ARBA00023002"/>
    </source>
</evidence>
<evidence type="ECO:0000313" key="5">
    <source>
        <dbReference type="EMBL" id="KAF6794577.1"/>
    </source>
</evidence>
<dbReference type="PANTHER" id="PTHR43976">
    <property type="entry name" value="SHORT CHAIN DEHYDROGENASE"/>
    <property type="match status" value="1"/>
</dbReference>
<dbReference type="GO" id="GO:0016491">
    <property type="term" value="F:oxidoreductase activity"/>
    <property type="evidence" value="ECO:0007669"/>
    <property type="project" value="UniProtKB-KW"/>
</dbReference>
<dbReference type="InterPro" id="IPR036291">
    <property type="entry name" value="NAD(P)-bd_dom_sf"/>
</dbReference>
<protein>
    <recommendedName>
        <fullName evidence="7">Short chain dehydrogenase</fullName>
    </recommendedName>
</protein>
<proteinExistence type="inferred from homology"/>
<keyword evidence="3" id="KW-0560">Oxidoreductase</keyword>
<keyword evidence="6" id="KW-1185">Reference proteome</keyword>
<dbReference type="EMBL" id="WIGN01000409">
    <property type="protein sequence ID" value="KAF6794577.1"/>
    <property type="molecule type" value="Genomic_DNA"/>
</dbReference>